<dbReference type="GO" id="GO:0052689">
    <property type="term" value="F:carboxylic ester hydrolase activity"/>
    <property type="evidence" value="ECO:0007669"/>
    <property type="project" value="TreeGrafter"/>
</dbReference>
<name>A0A9X3ADM4_9GAMM</name>
<accession>A0A9X3ADM4</accession>
<dbReference type="InterPro" id="IPR001375">
    <property type="entry name" value="Peptidase_S9_cat"/>
</dbReference>
<dbReference type="EMBL" id="JAOANI010000002">
    <property type="protein sequence ID" value="MCT7357632.1"/>
    <property type="molecule type" value="Genomic_DNA"/>
</dbReference>
<keyword evidence="1" id="KW-0732">Signal</keyword>
<organism evidence="3 4">
    <name type="scientific">Thalassolituus pacificus</name>
    <dbReference type="NCBI Taxonomy" id="2975440"/>
    <lineage>
        <taxon>Bacteria</taxon>
        <taxon>Pseudomonadati</taxon>
        <taxon>Pseudomonadota</taxon>
        <taxon>Gammaproteobacteria</taxon>
        <taxon>Oceanospirillales</taxon>
        <taxon>Oceanospirillaceae</taxon>
        <taxon>Thalassolituus</taxon>
    </lineage>
</organism>
<feature type="domain" description="Peptidase S9 prolyl oligopeptidase catalytic" evidence="2">
    <location>
        <begin position="217"/>
        <end position="307"/>
    </location>
</feature>
<reference evidence="3" key="2">
    <citation type="submission" date="2022-08" db="EMBL/GenBank/DDBJ databases">
        <authorList>
            <person name="Dong C."/>
        </authorList>
    </citation>
    <scope>NUCLEOTIDE SEQUENCE</scope>
    <source>
        <strain evidence="3">59MF3M-4</strain>
    </source>
</reference>
<protein>
    <submittedName>
        <fullName evidence="3">Prolyl oligopeptidase family serine peptidase</fullName>
    </submittedName>
</protein>
<feature type="chain" id="PRO_5040953883" evidence="1">
    <location>
        <begin position="20"/>
        <end position="316"/>
    </location>
</feature>
<gene>
    <name evidence="3" type="ORF">NYR02_01160</name>
</gene>
<keyword evidence="4" id="KW-1185">Reference proteome</keyword>
<feature type="signal peptide" evidence="1">
    <location>
        <begin position="1"/>
        <end position="19"/>
    </location>
</feature>
<evidence type="ECO:0000259" key="2">
    <source>
        <dbReference type="Pfam" id="PF00326"/>
    </source>
</evidence>
<dbReference type="PANTHER" id="PTHR43265:SF1">
    <property type="entry name" value="ESTERASE ESTD"/>
    <property type="match status" value="1"/>
</dbReference>
<dbReference type="InterPro" id="IPR029058">
    <property type="entry name" value="AB_hydrolase_fold"/>
</dbReference>
<evidence type="ECO:0000256" key="1">
    <source>
        <dbReference type="SAM" id="SignalP"/>
    </source>
</evidence>
<dbReference type="SUPFAM" id="SSF53474">
    <property type="entry name" value="alpha/beta-Hydrolases"/>
    <property type="match status" value="1"/>
</dbReference>
<reference evidence="3" key="1">
    <citation type="journal article" date="2022" name="Front. Microbiol.">
        <title>Genome-based taxonomic rearrangement of Oceanobacter-related bacteria including the description of Thalassolituus hydrocarbonoclasticus sp. nov. and Thalassolituus pacificus sp. nov. and emended description of the genus Thalassolituus.</title>
        <authorList>
            <person name="Dong C."/>
            <person name="Wei L."/>
            <person name="Wang J."/>
            <person name="Lai Q."/>
            <person name="Huang Z."/>
            <person name="Shao Z."/>
        </authorList>
    </citation>
    <scope>NUCLEOTIDE SEQUENCE</scope>
    <source>
        <strain evidence="3">59MF3M-4</strain>
    </source>
</reference>
<dbReference type="GO" id="GO:0008236">
    <property type="term" value="F:serine-type peptidase activity"/>
    <property type="evidence" value="ECO:0007669"/>
    <property type="project" value="InterPro"/>
</dbReference>
<evidence type="ECO:0000313" key="3">
    <source>
        <dbReference type="EMBL" id="MCT7357632.1"/>
    </source>
</evidence>
<comment type="caution">
    <text evidence="3">The sequence shown here is derived from an EMBL/GenBank/DDBJ whole genome shotgun (WGS) entry which is preliminary data.</text>
</comment>
<sequence>MNIKALTLFVLLISQAVFSRGLPATESFEIARNDGTNITYYLLAQDNPEKTLLVLIQGSDCNSVRHNKRINSEFSAVIPQASILTVEKYGISAELPWSNASERDDCPAAYIENDSPKQRVKDYTQVLSTLRKERKYKRIVLLGGSEGAVVANLLASELSYINATVSLNGGAPKFIDDVLHNIKSQSPSAEAYQEAANGFTGFYKHILNSEPFELSMSGHGYRWWRNMFEIDQTAILSKVETPMLLIQSGMDKNVSVRLAQEQATELAKDQPNIEFKMYNNLDHSFKRPDGSSRVDDVVQDIKSWLDDSHKPLNSDS</sequence>
<dbReference type="InterPro" id="IPR053145">
    <property type="entry name" value="AB_hydrolase_Est10"/>
</dbReference>
<dbReference type="Proteomes" id="UP001147830">
    <property type="component" value="Unassembled WGS sequence"/>
</dbReference>
<proteinExistence type="predicted"/>
<dbReference type="Pfam" id="PF00326">
    <property type="entry name" value="Peptidase_S9"/>
    <property type="match status" value="1"/>
</dbReference>
<dbReference type="RefSeq" id="WP_260974563.1">
    <property type="nucleotide sequence ID" value="NZ_JAOANI010000002.1"/>
</dbReference>
<dbReference type="Gene3D" id="3.40.50.1820">
    <property type="entry name" value="alpha/beta hydrolase"/>
    <property type="match status" value="1"/>
</dbReference>
<evidence type="ECO:0000313" key="4">
    <source>
        <dbReference type="Proteomes" id="UP001147830"/>
    </source>
</evidence>
<dbReference type="PANTHER" id="PTHR43265">
    <property type="entry name" value="ESTERASE ESTD"/>
    <property type="match status" value="1"/>
</dbReference>
<dbReference type="AlphaFoldDB" id="A0A9X3ADM4"/>
<dbReference type="GO" id="GO:0006508">
    <property type="term" value="P:proteolysis"/>
    <property type="evidence" value="ECO:0007669"/>
    <property type="project" value="InterPro"/>
</dbReference>